<dbReference type="Pfam" id="PF06150">
    <property type="entry name" value="ChaB"/>
    <property type="match status" value="1"/>
</dbReference>
<feature type="region of interest" description="Disordered" evidence="1">
    <location>
        <begin position="63"/>
        <end position="93"/>
    </location>
</feature>
<dbReference type="Proteomes" id="UP000324701">
    <property type="component" value="Unassembled WGS sequence"/>
</dbReference>
<dbReference type="InterPro" id="IPR009317">
    <property type="entry name" value="ChaB"/>
</dbReference>
<accession>A0A5B1BNU7</accession>
<dbReference type="SUPFAM" id="SSF140376">
    <property type="entry name" value="ChaB-like"/>
    <property type="match status" value="1"/>
</dbReference>
<evidence type="ECO:0000256" key="1">
    <source>
        <dbReference type="SAM" id="MobiDB-lite"/>
    </source>
</evidence>
<dbReference type="EMBL" id="VTZN01000050">
    <property type="protein sequence ID" value="KAA1250297.1"/>
    <property type="molecule type" value="Genomic_DNA"/>
</dbReference>
<name>A0A5B1BNU7_MYCSI</name>
<evidence type="ECO:0000313" key="2">
    <source>
        <dbReference type="EMBL" id="KAA1250297.1"/>
    </source>
</evidence>
<proteinExistence type="predicted"/>
<dbReference type="RefSeq" id="WP_149653897.1">
    <property type="nucleotide sequence ID" value="NZ_VTZN01000050.1"/>
</dbReference>
<dbReference type="AlphaFoldDB" id="A0A5B1BNU7"/>
<sequence>MPKTTKTGAAKLDELPSTLRRSSAKAQRTFAKAHDSAVKQYGNEERAHRVAYAAVKHSFEKVDDHWEAKEQKGPSHQRAARGGLDNPLPSAAGVDANASKQHLLGIARRLDVRGRSRMTKSQLVDAIKKYNRRARRG</sequence>
<dbReference type="OrthoDB" id="3731224at2"/>
<evidence type="ECO:0000313" key="3">
    <source>
        <dbReference type="Proteomes" id="UP000324701"/>
    </source>
</evidence>
<dbReference type="Gene3D" id="1.10.1740.70">
    <property type="entry name" value="ChaB"/>
    <property type="match status" value="1"/>
</dbReference>
<comment type="caution">
    <text evidence="2">The sequence shown here is derived from an EMBL/GenBank/DDBJ whole genome shotgun (WGS) entry which is preliminary data.</text>
</comment>
<feature type="compositionally biased region" description="Basic and acidic residues" evidence="1">
    <location>
        <begin position="63"/>
        <end position="73"/>
    </location>
</feature>
<feature type="region of interest" description="Disordered" evidence="1">
    <location>
        <begin position="1"/>
        <end position="30"/>
    </location>
</feature>
<organism evidence="2 3">
    <name type="scientific">Mycobacterium simiae</name>
    <name type="common">Mycobacterium habana</name>
    <dbReference type="NCBI Taxonomy" id="1784"/>
    <lineage>
        <taxon>Bacteria</taxon>
        <taxon>Bacillati</taxon>
        <taxon>Actinomycetota</taxon>
        <taxon>Actinomycetes</taxon>
        <taxon>Mycobacteriales</taxon>
        <taxon>Mycobacteriaceae</taxon>
        <taxon>Mycobacterium</taxon>
        <taxon>Mycobacterium simiae complex</taxon>
    </lineage>
</organism>
<gene>
    <name evidence="2" type="ORF">F0Q45_10545</name>
</gene>
<keyword evidence="3" id="KW-1185">Reference proteome</keyword>
<protein>
    <submittedName>
        <fullName evidence="2">Cation transport regulator ChaB</fullName>
    </submittedName>
</protein>
<reference evidence="2 3" key="1">
    <citation type="submission" date="2019-09" db="EMBL/GenBank/DDBJ databases">
        <title>Report of infection by Mycobacterium simiae a patient suffering from pulmonary tuberculosis.</title>
        <authorList>
            <person name="Mohanty P.S."/>
            <person name="Bansal A.K."/>
            <person name="Singh H."/>
            <person name="Sharma S."/>
            <person name="Patil S.A."/>
            <person name="Upadhaya P."/>
            <person name="Singh P.K."/>
            <person name="Kumar D."/>
            <person name="Kumar S."/>
            <person name="Singh R.K."/>
            <person name="Chaudhary B."/>
        </authorList>
    </citation>
    <scope>NUCLEOTIDE SEQUENCE [LARGE SCALE GENOMIC DNA]</scope>
    <source>
        <strain evidence="2 3">JAL-560-SIM</strain>
    </source>
</reference>
<dbReference type="InterPro" id="IPR037205">
    <property type="entry name" value="ChaB_sf"/>
</dbReference>